<evidence type="ECO:0000256" key="1">
    <source>
        <dbReference type="SAM" id="MobiDB-lite"/>
    </source>
</evidence>
<reference evidence="2" key="1">
    <citation type="journal article" date="2016" name="Front. Microbiol.">
        <title>Genome Sequence of the Piezophilic, Mesophilic Sulfate-Reducing Bacterium Desulfovibrio indicus J2T.</title>
        <authorList>
            <person name="Cao J."/>
            <person name="Maignien L."/>
            <person name="Shao Z."/>
            <person name="Alain K."/>
            <person name="Jebbar M."/>
        </authorList>
    </citation>
    <scope>NUCLEOTIDE SEQUENCE</scope>
    <source>
        <strain evidence="2">JCM 32048</strain>
    </source>
</reference>
<name>A0AA37HJ04_9HYPH</name>
<keyword evidence="3" id="KW-1185">Reference proteome</keyword>
<proteinExistence type="predicted"/>
<reference evidence="2" key="2">
    <citation type="submission" date="2021-08" db="EMBL/GenBank/DDBJ databases">
        <authorList>
            <person name="Tani A."/>
            <person name="Ola A."/>
            <person name="Ogura Y."/>
            <person name="Katsura K."/>
            <person name="Hayashi T."/>
        </authorList>
    </citation>
    <scope>NUCLEOTIDE SEQUENCE</scope>
    <source>
        <strain evidence="2">JCM 32048</strain>
    </source>
</reference>
<sequence>MLPSTGPIRSDDPAAPAQQAARSTEGPREVRSHAAGFFLGQYSDLLIGAPATPVSVQVALPFCAAGALVTAVAALRGPGGEPPFVLLALSPGRERSVREEARDAAHAALDTLAGLIATGQLGADCEAVAIRLGHLAQVAAQSDGGRERA</sequence>
<feature type="compositionally biased region" description="Low complexity" evidence="1">
    <location>
        <begin position="13"/>
        <end position="23"/>
    </location>
</feature>
<accession>A0AA37HJ04</accession>
<dbReference type="Proteomes" id="UP001055286">
    <property type="component" value="Unassembled WGS sequence"/>
</dbReference>
<evidence type="ECO:0000313" key="3">
    <source>
        <dbReference type="Proteomes" id="UP001055286"/>
    </source>
</evidence>
<comment type="caution">
    <text evidence="2">The sequence shown here is derived from an EMBL/GenBank/DDBJ whole genome shotgun (WGS) entry which is preliminary data.</text>
</comment>
<feature type="region of interest" description="Disordered" evidence="1">
    <location>
        <begin position="1"/>
        <end position="29"/>
    </location>
</feature>
<protein>
    <submittedName>
        <fullName evidence="2">Uncharacterized protein</fullName>
    </submittedName>
</protein>
<evidence type="ECO:0000313" key="2">
    <source>
        <dbReference type="EMBL" id="GJD66426.1"/>
    </source>
</evidence>
<dbReference type="AlphaFoldDB" id="A0AA37HJ04"/>
<gene>
    <name evidence="2" type="ORF">MPEAHAMD_6624</name>
</gene>
<dbReference type="EMBL" id="BPQJ01000064">
    <property type="protein sequence ID" value="GJD66426.1"/>
    <property type="molecule type" value="Genomic_DNA"/>
</dbReference>
<organism evidence="2 3">
    <name type="scientific">Methylobacterium frigidaeris</name>
    <dbReference type="NCBI Taxonomy" id="2038277"/>
    <lineage>
        <taxon>Bacteria</taxon>
        <taxon>Pseudomonadati</taxon>
        <taxon>Pseudomonadota</taxon>
        <taxon>Alphaproteobacteria</taxon>
        <taxon>Hyphomicrobiales</taxon>
        <taxon>Methylobacteriaceae</taxon>
        <taxon>Methylobacterium</taxon>
    </lineage>
</organism>